<dbReference type="EMBL" id="BLAB01000001">
    <property type="protein sequence ID" value="GER92495.1"/>
    <property type="molecule type" value="Genomic_DNA"/>
</dbReference>
<proteinExistence type="predicted"/>
<organism evidence="1">
    <name type="scientific">hot springs metagenome</name>
    <dbReference type="NCBI Taxonomy" id="433727"/>
    <lineage>
        <taxon>unclassified sequences</taxon>
        <taxon>metagenomes</taxon>
        <taxon>ecological metagenomes</taxon>
    </lineage>
</organism>
<accession>A0A5J4KX00</accession>
<comment type="caution">
    <text evidence="1">The sequence shown here is derived from an EMBL/GenBank/DDBJ whole genome shotgun (WGS) entry which is preliminary data.</text>
</comment>
<evidence type="ECO:0000313" key="1">
    <source>
        <dbReference type="EMBL" id="GER92495.1"/>
    </source>
</evidence>
<name>A0A5J4KX00_9ZZZZ</name>
<sequence>MACIGLVDYNTSLINPVVCWKDNNECIDKIHACGFKDYKTVKDIVNTKNYFICNDIEHAEQPFA</sequence>
<protein>
    <submittedName>
        <fullName evidence="1">Uncharacterized protein</fullName>
    </submittedName>
</protein>
<dbReference type="AlphaFoldDB" id="A0A5J4KX00"/>
<reference evidence="1" key="1">
    <citation type="submission" date="2019-10" db="EMBL/GenBank/DDBJ databases">
        <title>Metagenomic sequencing of thiosulfate-disproportionating enrichment culture.</title>
        <authorList>
            <person name="Umezawa K."/>
            <person name="Kojima H."/>
            <person name="Fukui M."/>
        </authorList>
    </citation>
    <scope>NUCLEOTIDE SEQUENCE</scope>
    <source>
        <strain evidence="1">45J</strain>
    </source>
</reference>
<gene>
    <name evidence="1" type="ORF">A45J_0211</name>
</gene>